<feature type="region of interest" description="Disordered" evidence="1">
    <location>
        <begin position="1"/>
        <end position="26"/>
    </location>
</feature>
<evidence type="ECO:0000256" key="1">
    <source>
        <dbReference type="SAM" id="MobiDB-lite"/>
    </source>
</evidence>
<reference evidence="2" key="1">
    <citation type="submission" date="2021-01" db="EMBL/GenBank/DDBJ databases">
        <authorList>
            <consortium name="Genoscope - CEA"/>
            <person name="William W."/>
        </authorList>
    </citation>
    <scope>NUCLEOTIDE SEQUENCE</scope>
</reference>
<gene>
    <name evidence="2" type="ORF">PSON_ATCC_30995.1.T0490050</name>
</gene>
<evidence type="ECO:0000313" key="3">
    <source>
        <dbReference type="Proteomes" id="UP000692954"/>
    </source>
</evidence>
<dbReference type="OrthoDB" id="3638488at2759"/>
<name>A0A8S1N8P6_9CILI</name>
<evidence type="ECO:0008006" key="4">
    <source>
        <dbReference type="Google" id="ProtNLM"/>
    </source>
</evidence>
<dbReference type="AlphaFoldDB" id="A0A8S1N8P6"/>
<dbReference type="EMBL" id="CAJJDN010000049">
    <property type="protein sequence ID" value="CAD8085853.1"/>
    <property type="molecule type" value="Genomic_DNA"/>
</dbReference>
<comment type="caution">
    <text evidence="2">The sequence shown here is derived from an EMBL/GenBank/DDBJ whole genome shotgun (WGS) entry which is preliminary data.</text>
</comment>
<accession>A0A8S1N8P6</accession>
<sequence>MANQRQIRNKDQTQKSTKALSKTMQPNKSKISINNFKKIKKLGQGTYGSVFLVEYQSKSFDMKEIDKSSIQKQISKIHIESKRQFYNNIKDDKYLYLIANFVKLGELFFHLKKSRSSLEVWMFNQPKYSLPQMIFLIEYHIQRSKTRKHSP</sequence>
<proteinExistence type="predicted"/>
<dbReference type="Proteomes" id="UP000692954">
    <property type="component" value="Unassembled WGS sequence"/>
</dbReference>
<protein>
    <recommendedName>
        <fullName evidence="4">Protein kinase domain-containing protein</fullName>
    </recommendedName>
</protein>
<organism evidence="2 3">
    <name type="scientific">Paramecium sonneborni</name>
    <dbReference type="NCBI Taxonomy" id="65129"/>
    <lineage>
        <taxon>Eukaryota</taxon>
        <taxon>Sar</taxon>
        <taxon>Alveolata</taxon>
        <taxon>Ciliophora</taxon>
        <taxon>Intramacronucleata</taxon>
        <taxon>Oligohymenophorea</taxon>
        <taxon>Peniculida</taxon>
        <taxon>Parameciidae</taxon>
        <taxon>Paramecium</taxon>
    </lineage>
</organism>
<evidence type="ECO:0000313" key="2">
    <source>
        <dbReference type="EMBL" id="CAD8085853.1"/>
    </source>
</evidence>
<keyword evidence="3" id="KW-1185">Reference proteome</keyword>
<feature type="compositionally biased region" description="Polar residues" evidence="1">
    <location>
        <begin position="14"/>
        <end position="26"/>
    </location>
</feature>